<accession>A0A1G7YIJ0</accession>
<feature type="binding site" evidence="5">
    <location>
        <position position="339"/>
    </location>
    <ligand>
        <name>FAD</name>
        <dbReference type="ChEBI" id="CHEBI:57692"/>
    </ligand>
</feature>
<evidence type="ECO:0000256" key="1">
    <source>
        <dbReference type="ARBA" id="ARBA00007532"/>
    </source>
</evidence>
<dbReference type="PRINTS" id="PR00411">
    <property type="entry name" value="PNDRDTASEI"/>
</dbReference>
<keyword evidence="2" id="KW-0285">Flavoprotein</keyword>
<keyword evidence="5" id="KW-0547">Nucleotide-binding</keyword>
<dbReference type="PANTHER" id="PTHR43014">
    <property type="entry name" value="MERCURIC REDUCTASE"/>
    <property type="match status" value="1"/>
</dbReference>
<feature type="domain" description="Pyridine nucleotide-disulphide oxidoreductase dimerisation" evidence="6">
    <location>
        <begin position="370"/>
        <end position="476"/>
    </location>
</feature>
<dbReference type="Gene3D" id="3.30.390.30">
    <property type="match status" value="1"/>
</dbReference>
<dbReference type="InterPro" id="IPR036188">
    <property type="entry name" value="FAD/NAD-bd_sf"/>
</dbReference>
<reference evidence="8 9" key="1">
    <citation type="submission" date="2016-10" db="EMBL/GenBank/DDBJ databases">
        <authorList>
            <person name="de Groot N.N."/>
        </authorList>
    </citation>
    <scope>NUCLEOTIDE SEQUENCE [LARGE SCALE GENOMIC DNA]</scope>
    <source>
        <strain evidence="8 9">CGMCC 1.10267</strain>
    </source>
</reference>
<dbReference type="PIRSF" id="PIRSF000350">
    <property type="entry name" value="Mercury_reductase_MerA"/>
    <property type="match status" value="1"/>
</dbReference>
<dbReference type="PANTHER" id="PTHR43014:SF2">
    <property type="entry name" value="MERCURIC REDUCTASE"/>
    <property type="match status" value="1"/>
</dbReference>
<feature type="domain" description="FAD/NAD(P)-binding" evidence="7">
    <location>
        <begin position="40"/>
        <end position="353"/>
    </location>
</feature>
<dbReference type="InterPro" id="IPR001100">
    <property type="entry name" value="Pyr_nuc-diS_OxRdtase"/>
</dbReference>
<dbReference type="GO" id="GO:0003955">
    <property type="term" value="F:NAD(P)H dehydrogenase (quinone) activity"/>
    <property type="evidence" value="ECO:0007669"/>
    <property type="project" value="TreeGrafter"/>
</dbReference>
<dbReference type="EMBL" id="FNCS01000014">
    <property type="protein sequence ID" value="SDG96039.1"/>
    <property type="molecule type" value="Genomic_DNA"/>
</dbReference>
<dbReference type="PRINTS" id="PR00368">
    <property type="entry name" value="FADPNR"/>
</dbReference>
<name>A0A1G7YIJ0_9HYPH</name>
<dbReference type="Gene3D" id="3.50.50.60">
    <property type="entry name" value="FAD/NAD(P)-binding domain"/>
    <property type="match status" value="2"/>
</dbReference>
<gene>
    <name evidence="8" type="ORF">SAMN04487974_11415</name>
</gene>
<keyword evidence="3 5" id="KW-0274">FAD</keyword>
<dbReference type="GO" id="GO:0050660">
    <property type="term" value="F:flavin adenine dinucleotide binding"/>
    <property type="evidence" value="ECO:0007669"/>
    <property type="project" value="TreeGrafter"/>
</dbReference>
<comment type="similarity">
    <text evidence="1">Belongs to the class-I pyridine nucleotide-disulfide oxidoreductase family.</text>
</comment>
<protein>
    <submittedName>
        <fullName evidence="8">Pyruvate/2-oxoglutarate dehydrogenase complex, dihydrolipoamide dehydrogenase (E3) component</fullName>
    </submittedName>
</protein>
<evidence type="ECO:0000313" key="9">
    <source>
        <dbReference type="Proteomes" id="UP000199495"/>
    </source>
</evidence>
<dbReference type="SUPFAM" id="SSF51905">
    <property type="entry name" value="FAD/NAD(P)-binding domain"/>
    <property type="match status" value="1"/>
</dbReference>
<keyword evidence="9" id="KW-1185">Reference proteome</keyword>
<evidence type="ECO:0000256" key="4">
    <source>
        <dbReference type="PIRSR" id="PIRSR000350-2"/>
    </source>
</evidence>
<keyword evidence="5" id="KW-0520">NAD</keyword>
<proteinExistence type="inferred from homology"/>
<comment type="cofactor">
    <cofactor evidence="5">
        <name>FAD</name>
        <dbReference type="ChEBI" id="CHEBI:57692"/>
    </cofactor>
    <text evidence="5">Binds 1 FAD per subunit.</text>
</comment>
<organism evidence="8 9">
    <name type="scientific">Pelagibacterium luteolum</name>
    <dbReference type="NCBI Taxonomy" id="440168"/>
    <lineage>
        <taxon>Bacteria</taxon>
        <taxon>Pseudomonadati</taxon>
        <taxon>Pseudomonadota</taxon>
        <taxon>Alphaproteobacteria</taxon>
        <taxon>Hyphomicrobiales</taxon>
        <taxon>Devosiaceae</taxon>
        <taxon>Pelagibacterium</taxon>
    </lineage>
</organism>
<feature type="active site" description="Proton acceptor" evidence="4">
    <location>
        <position position="468"/>
    </location>
</feature>
<dbReference type="SUPFAM" id="SSF55424">
    <property type="entry name" value="FAD/NAD-linked reductases, dimerisation (C-terminal) domain"/>
    <property type="match status" value="1"/>
</dbReference>
<evidence type="ECO:0000256" key="3">
    <source>
        <dbReference type="ARBA" id="ARBA00022827"/>
    </source>
</evidence>
<keyword evidence="8" id="KW-0670">Pyruvate</keyword>
<dbReference type="Proteomes" id="UP000199495">
    <property type="component" value="Unassembled WGS sequence"/>
</dbReference>
<evidence type="ECO:0000256" key="2">
    <source>
        <dbReference type="ARBA" id="ARBA00022630"/>
    </source>
</evidence>
<evidence type="ECO:0000259" key="7">
    <source>
        <dbReference type="Pfam" id="PF07992"/>
    </source>
</evidence>
<dbReference type="Pfam" id="PF02852">
    <property type="entry name" value="Pyr_redox_dim"/>
    <property type="match status" value="1"/>
</dbReference>
<feature type="binding site" evidence="5">
    <location>
        <position position="299"/>
    </location>
    <ligand>
        <name>NAD(+)</name>
        <dbReference type="ChEBI" id="CHEBI:57540"/>
    </ligand>
</feature>
<dbReference type="STRING" id="440168.SAMN04487974_11415"/>
<dbReference type="Pfam" id="PF07992">
    <property type="entry name" value="Pyr_redox_2"/>
    <property type="match status" value="1"/>
</dbReference>
<evidence type="ECO:0000259" key="6">
    <source>
        <dbReference type="Pfam" id="PF02852"/>
    </source>
</evidence>
<sequence>MQLCVSGFWPDPMLHANSAQSSTTQQTALGAGLAQEDKVDLAIIGAGPAGIAAAQAAAALNAKVVLIEAGELGGVSHNWGTLPAQALTHAAERAHQIRTAKTLGLAPGEPRVNFGRINARIRDVVEMAAPDISDERLKAQGISLVRGKAKFTGRDTIAVDDRSYKARNILIATGSRPLVPEIPGMDDVPYFTPETIFELNRKPGHLVVVGGGGTGLALAQAHLRLGAKVTVIDMVEPLADIDHELAEAVLRRLRGEGLEIRTHTGVVAVATEGEEIAIDIKTGPDEERIVATHLLFATGRRAVLDELELTTAGIRLSGGLPQLRAGGRTTNRRVRIVGDAAGGHGAHAARHGGERAVAAMLGGADREAIVPNVIHTRPAIVQIGPSEREARNRWGDTIAITRAGFAQTDAARAAAEPHGHIKMITRADGRIVSVGMVGPAAPELAPLFALAISLKLTPHDLAGTLAPHPTFGEAVSRLVADYARHHPRRSAAGWGDRLKRLLP</sequence>
<dbReference type="InterPro" id="IPR004099">
    <property type="entry name" value="Pyr_nucl-diS_OxRdtase_dimer"/>
</dbReference>
<dbReference type="AlphaFoldDB" id="A0A1G7YIJ0"/>
<dbReference type="InterPro" id="IPR016156">
    <property type="entry name" value="FAD/NAD-linked_Rdtase_dimer_sf"/>
</dbReference>
<feature type="binding site" evidence="5">
    <location>
        <begin position="173"/>
        <end position="175"/>
    </location>
    <ligand>
        <name>FAD</name>
        <dbReference type="ChEBI" id="CHEBI:57692"/>
    </ligand>
</feature>
<evidence type="ECO:0000256" key="5">
    <source>
        <dbReference type="PIRSR" id="PIRSR000350-3"/>
    </source>
</evidence>
<dbReference type="InterPro" id="IPR023753">
    <property type="entry name" value="FAD/NAD-binding_dom"/>
</dbReference>
<evidence type="ECO:0000313" key="8">
    <source>
        <dbReference type="EMBL" id="SDG96039.1"/>
    </source>
</evidence>